<evidence type="ECO:0000313" key="2">
    <source>
        <dbReference type="EMBL" id="SHH45436.1"/>
    </source>
</evidence>
<accession>A0A1M5T404</accession>
<dbReference type="SUPFAM" id="SSF160246">
    <property type="entry name" value="EspE N-terminal domain-like"/>
    <property type="match status" value="1"/>
</dbReference>
<feature type="domain" description="PatA-like N-terminal" evidence="1">
    <location>
        <begin position="14"/>
        <end position="168"/>
    </location>
</feature>
<dbReference type="Pfam" id="PF14332">
    <property type="entry name" value="DUF4388"/>
    <property type="match status" value="1"/>
</dbReference>
<protein>
    <recommendedName>
        <fullName evidence="1">PatA-like N-terminal domain-containing protein</fullName>
    </recommendedName>
</protein>
<dbReference type="EMBL" id="FQXS01000002">
    <property type="protein sequence ID" value="SHH45436.1"/>
    <property type="molecule type" value="Genomic_DNA"/>
</dbReference>
<evidence type="ECO:0000259" key="1">
    <source>
        <dbReference type="Pfam" id="PF14332"/>
    </source>
</evidence>
<sequence length="176" mass="20113">MTKIFEKRRTVDFQGSLDVIAIENVFQLLYYTSLSGKLLLLNPPAKATFYFNGGSLVWGTLHTRQKQLGQRLVELNEITREQLAECLTIHSNRNQQARLGAILKEKGFVRENVLQDSLKAQVKDAFFHVLSWNQGTFAFISNISAEEEIALNERIDHLLLEGIISIDHRDSKNQVQ</sequence>
<dbReference type="InterPro" id="IPR025497">
    <property type="entry name" value="PatA-like_N"/>
</dbReference>
<dbReference type="OrthoDB" id="5431846at2"/>
<gene>
    <name evidence="2" type="ORF">SAMN02745124_00588</name>
</gene>
<organism evidence="2 3">
    <name type="scientific">Desulfofustis glycolicus DSM 9705</name>
    <dbReference type="NCBI Taxonomy" id="1121409"/>
    <lineage>
        <taxon>Bacteria</taxon>
        <taxon>Pseudomonadati</taxon>
        <taxon>Thermodesulfobacteriota</taxon>
        <taxon>Desulfobulbia</taxon>
        <taxon>Desulfobulbales</taxon>
        <taxon>Desulfocapsaceae</taxon>
        <taxon>Desulfofustis</taxon>
    </lineage>
</organism>
<proteinExistence type="predicted"/>
<keyword evidence="3" id="KW-1185">Reference proteome</keyword>
<dbReference type="InterPro" id="IPR037257">
    <property type="entry name" value="T2SS_E_N_sf"/>
</dbReference>
<dbReference type="STRING" id="1121409.SAMN02745124_00588"/>
<dbReference type="AlphaFoldDB" id="A0A1M5T404"/>
<reference evidence="2 3" key="1">
    <citation type="submission" date="2016-11" db="EMBL/GenBank/DDBJ databases">
        <authorList>
            <person name="Jaros S."/>
            <person name="Januszkiewicz K."/>
            <person name="Wedrychowicz H."/>
        </authorList>
    </citation>
    <scope>NUCLEOTIDE SEQUENCE [LARGE SCALE GENOMIC DNA]</scope>
    <source>
        <strain evidence="2 3">DSM 9705</strain>
    </source>
</reference>
<dbReference type="Proteomes" id="UP000184139">
    <property type="component" value="Unassembled WGS sequence"/>
</dbReference>
<evidence type="ECO:0000313" key="3">
    <source>
        <dbReference type="Proteomes" id="UP000184139"/>
    </source>
</evidence>
<name>A0A1M5T404_9BACT</name>
<dbReference type="RefSeq" id="WP_073373317.1">
    <property type="nucleotide sequence ID" value="NZ_FQXS01000002.1"/>
</dbReference>